<dbReference type="EMBL" id="QGKY02000164">
    <property type="protein sequence ID" value="KAF2592878.1"/>
    <property type="molecule type" value="Genomic_DNA"/>
</dbReference>
<gene>
    <name evidence="2" type="ORF">F2Q70_00042378</name>
</gene>
<dbReference type="AlphaFoldDB" id="A0A8S9KHC6"/>
<accession>A0A8S9KHC6</accession>
<comment type="caution">
    <text evidence="2">The sequence shown here is derived from an EMBL/GenBank/DDBJ whole genome shotgun (WGS) entry which is preliminary data.</text>
</comment>
<protein>
    <submittedName>
        <fullName evidence="2">Uncharacterized protein</fullName>
    </submittedName>
</protein>
<evidence type="ECO:0000313" key="2">
    <source>
        <dbReference type="EMBL" id="KAF2592878.1"/>
    </source>
</evidence>
<sequence length="179" mass="20369">MKRGFLGSLKKEPAGSSKIRKSTREVSIDTLQATTIDSVNHKSIDINTTPSIDTTCEKVEKVKILILSHDKNGVLRDEEGSGSFWRTLVIMEFFESFGLAFQFHQSEVNPTVRSEVMPILLKCGQSASREEAVKEMKERLSMVHPWCRSTVIPEHGPSIFLDQLKPRRNHKLPEYPWTT</sequence>
<feature type="region of interest" description="Disordered" evidence="1">
    <location>
        <begin position="1"/>
        <end position="23"/>
    </location>
</feature>
<evidence type="ECO:0000256" key="1">
    <source>
        <dbReference type="SAM" id="MobiDB-lite"/>
    </source>
</evidence>
<name>A0A8S9KHC6_BRACR</name>
<proteinExistence type="predicted"/>
<reference evidence="2" key="1">
    <citation type="submission" date="2019-12" db="EMBL/GenBank/DDBJ databases">
        <title>Genome sequencing and annotation of Brassica cretica.</title>
        <authorList>
            <person name="Studholme D.J."/>
            <person name="Sarris P.F."/>
        </authorList>
    </citation>
    <scope>NUCLEOTIDE SEQUENCE</scope>
    <source>
        <strain evidence="2">PFS-102/07</strain>
        <tissue evidence="2">Leaf</tissue>
    </source>
</reference>
<organism evidence="2">
    <name type="scientific">Brassica cretica</name>
    <name type="common">Mustard</name>
    <dbReference type="NCBI Taxonomy" id="69181"/>
    <lineage>
        <taxon>Eukaryota</taxon>
        <taxon>Viridiplantae</taxon>
        <taxon>Streptophyta</taxon>
        <taxon>Embryophyta</taxon>
        <taxon>Tracheophyta</taxon>
        <taxon>Spermatophyta</taxon>
        <taxon>Magnoliopsida</taxon>
        <taxon>eudicotyledons</taxon>
        <taxon>Gunneridae</taxon>
        <taxon>Pentapetalae</taxon>
        <taxon>rosids</taxon>
        <taxon>malvids</taxon>
        <taxon>Brassicales</taxon>
        <taxon>Brassicaceae</taxon>
        <taxon>Brassiceae</taxon>
        <taxon>Brassica</taxon>
    </lineage>
</organism>